<dbReference type="GO" id="GO:1902902">
    <property type="term" value="P:negative regulation of autophagosome assembly"/>
    <property type="evidence" value="ECO:0007669"/>
    <property type="project" value="TreeGrafter"/>
</dbReference>
<accession>A0AAV7KND4</accession>
<evidence type="ECO:0000256" key="1">
    <source>
        <dbReference type="ARBA" id="ARBA00004496"/>
    </source>
</evidence>
<keyword evidence="11" id="KW-0226">DNA condensation</keyword>
<evidence type="ECO:0000256" key="15">
    <source>
        <dbReference type="ARBA" id="ARBA00055120"/>
    </source>
</evidence>
<evidence type="ECO:0000313" key="20">
    <source>
        <dbReference type="Proteomes" id="UP001066276"/>
    </source>
</evidence>
<dbReference type="EMBL" id="JANPWB010000016">
    <property type="protein sequence ID" value="KAJ1080213.1"/>
    <property type="molecule type" value="Genomic_DNA"/>
</dbReference>
<dbReference type="AlphaFoldDB" id="A0AAV7KND4"/>
<evidence type="ECO:0000259" key="18">
    <source>
        <dbReference type="SMART" id="SM00249"/>
    </source>
</evidence>
<dbReference type="GO" id="GO:1901097">
    <property type="term" value="P:negative regulation of autophagosome maturation"/>
    <property type="evidence" value="ECO:0007669"/>
    <property type="project" value="TreeGrafter"/>
</dbReference>
<proteinExistence type="inferred from homology"/>
<dbReference type="GO" id="GO:0005737">
    <property type="term" value="C:cytoplasm"/>
    <property type="evidence" value="ECO:0007669"/>
    <property type="project" value="UniProtKB-SubCell"/>
</dbReference>
<keyword evidence="20" id="KW-1185">Reference proteome</keyword>
<keyword evidence="13" id="KW-0131">Cell cycle</keyword>
<evidence type="ECO:0000256" key="7">
    <source>
        <dbReference type="ARBA" id="ARBA00022776"/>
    </source>
</evidence>
<feature type="compositionally biased region" description="Polar residues" evidence="17">
    <location>
        <begin position="281"/>
        <end position="304"/>
    </location>
</feature>
<evidence type="ECO:0000256" key="9">
    <source>
        <dbReference type="ARBA" id="ARBA00022853"/>
    </source>
</evidence>
<feature type="region of interest" description="Disordered" evidence="17">
    <location>
        <begin position="77"/>
        <end position="117"/>
    </location>
</feature>
<keyword evidence="12" id="KW-0539">Nucleus</keyword>
<comment type="caution">
    <text evidence="19">The sequence shown here is derived from an EMBL/GenBank/DDBJ whole genome shotgun (WGS) entry which is preliminary data.</text>
</comment>
<dbReference type="InterPro" id="IPR019787">
    <property type="entry name" value="Znf_PHD-finger"/>
</dbReference>
<keyword evidence="8" id="KW-0862">Zinc</keyword>
<feature type="region of interest" description="Disordered" evidence="17">
    <location>
        <begin position="186"/>
        <end position="252"/>
    </location>
</feature>
<dbReference type="GO" id="GO:0006325">
    <property type="term" value="P:chromatin organization"/>
    <property type="evidence" value="ECO:0007669"/>
    <property type="project" value="UniProtKB-KW"/>
</dbReference>
<feature type="compositionally biased region" description="Acidic residues" evidence="17">
    <location>
        <begin position="409"/>
        <end position="421"/>
    </location>
</feature>
<dbReference type="Gene3D" id="3.30.40.10">
    <property type="entry name" value="Zinc/RING finger domain, C3HC4 (zinc finger)"/>
    <property type="match status" value="1"/>
</dbReference>
<feature type="compositionally biased region" description="Basic residues" evidence="17">
    <location>
        <begin position="382"/>
        <end position="395"/>
    </location>
</feature>
<keyword evidence="7" id="KW-0498">Mitosis</keyword>
<dbReference type="PANTHER" id="PTHR14571">
    <property type="entry name" value="HISTONE-LYSINE N-METHYLTRANSFERASE SET-26-RELATED"/>
    <property type="match status" value="1"/>
</dbReference>
<name>A0AAV7KND4_PLEWA</name>
<gene>
    <name evidence="19" type="ORF">NDU88_000433</name>
</gene>
<evidence type="ECO:0000256" key="10">
    <source>
        <dbReference type="ARBA" id="ARBA00023006"/>
    </source>
</evidence>
<dbReference type="PANTHER" id="PTHR14571:SF8">
    <property type="entry name" value="PHD FINGER PROTEIN 23"/>
    <property type="match status" value="1"/>
</dbReference>
<evidence type="ECO:0000256" key="3">
    <source>
        <dbReference type="ARBA" id="ARBA00022490"/>
    </source>
</evidence>
<comment type="subcellular location">
    <subcellularLocation>
        <location evidence="1">Cytoplasm</location>
    </subcellularLocation>
    <subcellularLocation>
        <location evidence="2">Nucleus</location>
        <location evidence="2">Nucleoplasm</location>
    </subcellularLocation>
</comment>
<dbReference type="Proteomes" id="UP001066276">
    <property type="component" value="Chromosome 12"/>
</dbReference>
<dbReference type="FunFam" id="3.30.40.10:FF:000039">
    <property type="entry name" value="PHD finger protein 13"/>
    <property type="match status" value="1"/>
</dbReference>
<dbReference type="GO" id="GO:0031398">
    <property type="term" value="P:positive regulation of protein ubiquitination"/>
    <property type="evidence" value="ECO:0007669"/>
    <property type="project" value="TreeGrafter"/>
</dbReference>
<dbReference type="Pfam" id="PF00628">
    <property type="entry name" value="PHD"/>
    <property type="match status" value="1"/>
</dbReference>
<comment type="function">
    <text evidence="15">Modulates chromatin structure and DNA damage response by regulating key determinants of chromatin compaction and DNA damage response. Binds H3K4me3-containing chromatin and promotes DNA condensation by recruiting corepressors such as TRIM28 and H3K9 methyltransferase SETDB1. Required for normal chromosome condensation during the early stages of mitosis. Required for normal chromosome separation during mitosis. Increases both chromatin-associated levels and activity of H3K9 methyltransferases, such as SETDB1, thus enhancing H3K9 trimethylation. Essential for testicular stem-cell differentiation and sustained spermatogenesis.</text>
</comment>
<feature type="compositionally biased region" description="Gly residues" evidence="17">
    <location>
        <begin position="186"/>
        <end position="197"/>
    </location>
</feature>
<dbReference type="SUPFAM" id="SSF57903">
    <property type="entry name" value="FYVE/PHD zinc finger"/>
    <property type="match status" value="1"/>
</dbReference>
<dbReference type="InterPro" id="IPR011011">
    <property type="entry name" value="Znf_FYVE_PHD"/>
</dbReference>
<feature type="domain" description="Zinc finger PHD-type" evidence="18">
    <location>
        <begin position="492"/>
        <end position="536"/>
    </location>
</feature>
<dbReference type="InterPro" id="IPR001965">
    <property type="entry name" value="Znf_PHD"/>
</dbReference>
<evidence type="ECO:0000256" key="2">
    <source>
        <dbReference type="ARBA" id="ARBA00004642"/>
    </source>
</evidence>
<protein>
    <recommendedName>
        <fullName evidence="16">PHD finger protein 13</fullName>
    </recommendedName>
</protein>
<organism evidence="19 20">
    <name type="scientific">Pleurodeles waltl</name>
    <name type="common">Iberian ribbed newt</name>
    <dbReference type="NCBI Taxonomy" id="8319"/>
    <lineage>
        <taxon>Eukaryota</taxon>
        <taxon>Metazoa</taxon>
        <taxon>Chordata</taxon>
        <taxon>Craniata</taxon>
        <taxon>Vertebrata</taxon>
        <taxon>Euteleostomi</taxon>
        <taxon>Amphibia</taxon>
        <taxon>Batrachia</taxon>
        <taxon>Caudata</taxon>
        <taxon>Salamandroidea</taxon>
        <taxon>Salamandridae</taxon>
        <taxon>Pleurodelinae</taxon>
        <taxon>Pleurodeles</taxon>
    </lineage>
</organism>
<evidence type="ECO:0000256" key="8">
    <source>
        <dbReference type="ARBA" id="ARBA00022833"/>
    </source>
</evidence>
<keyword evidence="3" id="KW-0963">Cytoplasm</keyword>
<evidence type="ECO:0000256" key="11">
    <source>
        <dbReference type="ARBA" id="ARBA00023067"/>
    </source>
</evidence>
<feature type="compositionally biased region" description="Polar residues" evidence="17">
    <location>
        <begin position="12"/>
        <end position="25"/>
    </location>
</feature>
<dbReference type="CDD" id="cd15631">
    <property type="entry name" value="PHD_PHF23"/>
    <property type="match status" value="1"/>
</dbReference>
<reference evidence="19" key="1">
    <citation type="journal article" date="2022" name="bioRxiv">
        <title>Sequencing and chromosome-scale assembly of the giantPleurodeles waltlgenome.</title>
        <authorList>
            <person name="Brown T."/>
            <person name="Elewa A."/>
            <person name="Iarovenko S."/>
            <person name="Subramanian E."/>
            <person name="Araus A.J."/>
            <person name="Petzold A."/>
            <person name="Susuki M."/>
            <person name="Suzuki K.-i.T."/>
            <person name="Hayashi T."/>
            <person name="Toyoda A."/>
            <person name="Oliveira C."/>
            <person name="Osipova E."/>
            <person name="Leigh N.D."/>
            <person name="Simon A."/>
            <person name="Yun M.H."/>
        </authorList>
    </citation>
    <scope>NUCLEOTIDE SEQUENCE</scope>
    <source>
        <strain evidence="19">20211129_DDA</strain>
        <tissue evidence="19">Liver</tissue>
    </source>
</reference>
<keyword evidence="5" id="KW-0479">Metal-binding</keyword>
<dbReference type="GO" id="GO:0005654">
    <property type="term" value="C:nucleoplasm"/>
    <property type="evidence" value="ECO:0007669"/>
    <property type="project" value="UniProtKB-SubCell"/>
</dbReference>
<evidence type="ECO:0000256" key="12">
    <source>
        <dbReference type="ARBA" id="ARBA00023242"/>
    </source>
</evidence>
<keyword evidence="6" id="KW-0863">Zinc-finger</keyword>
<evidence type="ECO:0000256" key="6">
    <source>
        <dbReference type="ARBA" id="ARBA00022771"/>
    </source>
</evidence>
<evidence type="ECO:0000256" key="14">
    <source>
        <dbReference type="ARBA" id="ARBA00037988"/>
    </source>
</evidence>
<dbReference type="InterPro" id="IPR013083">
    <property type="entry name" value="Znf_RING/FYVE/PHD"/>
</dbReference>
<dbReference type="GO" id="GO:0006914">
    <property type="term" value="P:autophagy"/>
    <property type="evidence" value="ECO:0007669"/>
    <property type="project" value="UniProtKB-KW"/>
</dbReference>
<dbReference type="GO" id="GO:0051301">
    <property type="term" value="P:cell division"/>
    <property type="evidence" value="ECO:0007669"/>
    <property type="project" value="UniProtKB-KW"/>
</dbReference>
<dbReference type="GO" id="GO:0008270">
    <property type="term" value="F:zinc ion binding"/>
    <property type="evidence" value="ECO:0007669"/>
    <property type="project" value="UniProtKB-KW"/>
</dbReference>
<feature type="compositionally biased region" description="Basic and acidic residues" evidence="17">
    <location>
        <begin position="216"/>
        <end position="228"/>
    </location>
</feature>
<keyword evidence="9" id="KW-0156">Chromatin regulator</keyword>
<feature type="compositionally biased region" description="Basic and acidic residues" evidence="17">
    <location>
        <begin position="93"/>
        <end position="102"/>
    </location>
</feature>
<keyword evidence="10" id="KW-0072">Autophagy</keyword>
<feature type="region of interest" description="Disordered" evidence="17">
    <location>
        <begin position="1"/>
        <end position="32"/>
    </location>
</feature>
<feature type="region of interest" description="Disordered" evidence="17">
    <location>
        <begin position="351"/>
        <end position="422"/>
    </location>
</feature>
<dbReference type="SMART" id="SM00249">
    <property type="entry name" value="PHD"/>
    <property type="match status" value="1"/>
</dbReference>
<comment type="similarity">
    <text evidence="14">Belongs to the PHF23 family.</text>
</comment>
<keyword evidence="4" id="KW-0132">Cell division</keyword>
<feature type="compositionally biased region" description="Basic and acidic residues" evidence="17">
    <location>
        <begin position="365"/>
        <end position="381"/>
    </location>
</feature>
<evidence type="ECO:0000256" key="16">
    <source>
        <dbReference type="ARBA" id="ARBA00068751"/>
    </source>
</evidence>
<feature type="region of interest" description="Disordered" evidence="17">
    <location>
        <begin position="275"/>
        <end position="304"/>
    </location>
</feature>
<dbReference type="GO" id="GO:0030261">
    <property type="term" value="P:chromosome condensation"/>
    <property type="evidence" value="ECO:0007669"/>
    <property type="project" value="UniProtKB-KW"/>
</dbReference>
<evidence type="ECO:0000256" key="13">
    <source>
        <dbReference type="ARBA" id="ARBA00023306"/>
    </source>
</evidence>
<evidence type="ECO:0000256" key="5">
    <source>
        <dbReference type="ARBA" id="ARBA00022723"/>
    </source>
</evidence>
<sequence length="621" mass="68513">MTRPAFSVAFSKRQTPRVSGHSSSPRGVPPGTRRAWLTFRMMNLQVSGPPASARDRSLRRHRCWGWAAPFRALTARSRANKGCRTPHSPTDTARSRLNEGHSRRTSHSPSVQGETLLEGEVNTGGAVPSLLQMPRDKGAARSPVLSFIRDSALHHPTGCAKRGTSRPGWRRFGIASVFLALCGAGTSGGTDRGGAEGTTGPRGLCGGRGSTSQAEGVRRRESGERSMEEPDEALEDPPPSLKTEPQPPEKRRRTIEDFNKFCSFVLAYAGYIPSTKEENDWTPSGSNSPIQTESAADSDCWESNQSDLQTIETFVKKAKSSKKKAFRRLKSDSSLLEKMTLKDSLYDITEKSQVDRKKDRKNRKMCSETTKKCRDSLAEKRSRIKKSKKRKLKKAVRSEKKPKGSLSETDSEEEDEEDDEGVQGLRLLSGVHSGVLELNGSLAQKFSAGEGKDCVSTETSQDGDASSSEGEMRVMDEDIMVESGDDSWDLITCYCQKPFAGRPMIECNQCGTWIHLSCAKIKKTNVPDIFFCQKCKDGRPGEAQKDLTCEEALAHLEAWFYKLLVRCGPAIDRSGGNWLWHRSKGGLQVITVDVQRLNRTKTNVHSCSVGKICTQDGRGSE</sequence>
<evidence type="ECO:0000313" key="19">
    <source>
        <dbReference type="EMBL" id="KAJ1080213.1"/>
    </source>
</evidence>
<evidence type="ECO:0000256" key="4">
    <source>
        <dbReference type="ARBA" id="ARBA00022618"/>
    </source>
</evidence>
<evidence type="ECO:0000256" key="17">
    <source>
        <dbReference type="SAM" id="MobiDB-lite"/>
    </source>
</evidence>